<reference evidence="2 3" key="1">
    <citation type="journal article" date="2017" name="Int. J. Syst. Evol. Microbiol.">
        <title>Macrococcus canis sp. nov., a skin bacterium associated with infections in dogs.</title>
        <authorList>
            <person name="Gobeli Brawand S."/>
            <person name="Cotting K."/>
            <person name="Gomez-Sanz E."/>
            <person name="Collaud A."/>
            <person name="Thomann A."/>
            <person name="Brodard I."/>
            <person name="Rodriguez-Campos S."/>
            <person name="Strauss C."/>
            <person name="Perreten V."/>
        </authorList>
    </citation>
    <scope>NUCLEOTIDE SEQUENCE [LARGE SCALE GENOMIC DNA]</scope>
    <source>
        <strain evidence="2 3">KM45013</strain>
    </source>
</reference>
<dbReference type="InterPro" id="IPR036397">
    <property type="entry name" value="RNaseH_sf"/>
</dbReference>
<dbReference type="KEGG" id="mcak:MCCS_12680"/>
<organism evidence="2 3">
    <name type="scientific">Macrococcoides canis</name>
    <dbReference type="NCBI Taxonomy" id="1855823"/>
    <lineage>
        <taxon>Bacteria</taxon>
        <taxon>Bacillati</taxon>
        <taxon>Bacillota</taxon>
        <taxon>Bacilli</taxon>
        <taxon>Bacillales</taxon>
        <taxon>Staphylococcaceae</taxon>
        <taxon>Macrococcoides</taxon>
    </lineage>
</organism>
<evidence type="ECO:0000313" key="3">
    <source>
        <dbReference type="Proteomes" id="UP000194154"/>
    </source>
</evidence>
<evidence type="ECO:0000259" key="1">
    <source>
        <dbReference type="Pfam" id="PF13456"/>
    </source>
</evidence>
<dbReference type="GO" id="GO:0004523">
    <property type="term" value="F:RNA-DNA hybrid ribonuclease activity"/>
    <property type="evidence" value="ECO:0007669"/>
    <property type="project" value="InterPro"/>
</dbReference>
<evidence type="ECO:0000313" key="2">
    <source>
        <dbReference type="EMBL" id="ARQ06913.1"/>
    </source>
</evidence>
<dbReference type="EMBL" id="CP021059">
    <property type="protein sequence ID" value="ARQ06913.1"/>
    <property type="molecule type" value="Genomic_DNA"/>
</dbReference>
<dbReference type="RefSeq" id="WP_086042551.1">
    <property type="nucleotide sequence ID" value="NZ_CBCRZA010000002.1"/>
</dbReference>
<protein>
    <submittedName>
        <fullName evidence="2">14.7 kDa ribonuclease H-like protein</fullName>
    </submittedName>
</protein>
<dbReference type="Gene3D" id="3.30.420.10">
    <property type="entry name" value="Ribonuclease H-like superfamily/Ribonuclease H"/>
    <property type="match status" value="1"/>
</dbReference>
<sequence length="129" mass="14981">MTQVYIDAATRQHPLQSACGIVFRHDTEIVEYGEYLGEIDNHHAEWQSLIIALKLSLQNSYTTLLIKTDSKIVADSVQKKYVKKAAYKCYLQEYSTLESQFELIIIDWIPRAENKHADTIARRTLNRYS</sequence>
<dbReference type="InterPro" id="IPR053151">
    <property type="entry name" value="RNase_H-like"/>
</dbReference>
<dbReference type="GeneID" id="35295394"/>
<dbReference type="PANTHER" id="PTHR47723">
    <property type="entry name" value="OS05G0353850 PROTEIN"/>
    <property type="match status" value="1"/>
</dbReference>
<dbReference type="InterPro" id="IPR002156">
    <property type="entry name" value="RNaseH_domain"/>
</dbReference>
<accession>A0A1W7ABB9</accession>
<gene>
    <name evidence="2" type="primary">rnhA</name>
    <name evidence="2" type="ORF">MCCS_12680</name>
</gene>
<proteinExistence type="predicted"/>
<dbReference type="PANTHER" id="PTHR47723:SF19">
    <property type="entry name" value="POLYNUCLEOTIDYL TRANSFERASE, RIBONUCLEASE H-LIKE SUPERFAMILY PROTEIN"/>
    <property type="match status" value="1"/>
</dbReference>
<dbReference type="SUPFAM" id="SSF53098">
    <property type="entry name" value="Ribonuclease H-like"/>
    <property type="match status" value="1"/>
</dbReference>
<name>A0A1W7ABB9_9STAP</name>
<dbReference type="STRING" id="1855823.MCCS_12680"/>
<feature type="domain" description="RNase H type-1" evidence="1">
    <location>
        <begin position="7"/>
        <end position="123"/>
    </location>
</feature>
<dbReference type="GO" id="GO:0003676">
    <property type="term" value="F:nucleic acid binding"/>
    <property type="evidence" value="ECO:0007669"/>
    <property type="project" value="InterPro"/>
</dbReference>
<dbReference type="InterPro" id="IPR012337">
    <property type="entry name" value="RNaseH-like_sf"/>
</dbReference>
<keyword evidence="3" id="KW-1185">Reference proteome</keyword>
<dbReference type="Proteomes" id="UP000194154">
    <property type="component" value="Chromosome"/>
</dbReference>
<dbReference type="CDD" id="cd09279">
    <property type="entry name" value="RNase_HI_like"/>
    <property type="match status" value="1"/>
</dbReference>
<dbReference type="OrthoDB" id="7845843at2"/>
<dbReference type="Pfam" id="PF13456">
    <property type="entry name" value="RVT_3"/>
    <property type="match status" value="1"/>
</dbReference>
<dbReference type="AlphaFoldDB" id="A0A1W7ABB9"/>